<feature type="transmembrane region" description="Helical" evidence="5">
    <location>
        <begin position="25"/>
        <end position="42"/>
    </location>
</feature>
<keyword evidence="2 5" id="KW-0812">Transmembrane</keyword>
<evidence type="ECO:0000256" key="3">
    <source>
        <dbReference type="ARBA" id="ARBA00022989"/>
    </source>
</evidence>
<dbReference type="Pfam" id="PF07690">
    <property type="entry name" value="MFS_1"/>
    <property type="match status" value="1"/>
</dbReference>
<dbReference type="SUPFAM" id="SSF103473">
    <property type="entry name" value="MFS general substrate transporter"/>
    <property type="match status" value="1"/>
</dbReference>
<dbReference type="Proteomes" id="UP000591131">
    <property type="component" value="Unassembled WGS sequence"/>
</dbReference>
<evidence type="ECO:0000256" key="4">
    <source>
        <dbReference type="ARBA" id="ARBA00023136"/>
    </source>
</evidence>
<evidence type="ECO:0000256" key="2">
    <source>
        <dbReference type="ARBA" id="ARBA00022692"/>
    </source>
</evidence>
<evidence type="ECO:0000313" key="7">
    <source>
        <dbReference type="Proteomes" id="UP000591131"/>
    </source>
</evidence>
<dbReference type="Gene3D" id="1.20.1250.20">
    <property type="entry name" value="MFS general substrate transporter like domains"/>
    <property type="match status" value="1"/>
</dbReference>
<gene>
    <name evidence="6" type="ORF">FOL47_008755</name>
</gene>
<evidence type="ECO:0000256" key="1">
    <source>
        <dbReference type="ARBA" id="ARBA00004141"/>
    </source>
</evidence>
<dbReference type="AlphaFoldDB" id="A0A7J6LCB7"/>
<protein>
    <recommendedName>
        <fullName evidence="8">Major facilitator superfamily (MFS) profile domain-containing protein</fullName>
    </recommendedName>
</protein>
<keyword evidence="7" id="KW-1185">Reference proteome</keyword>
<evidence type="ECO:0008006" key="8">
    <source>
        <dbReference type="Google" id="ProtNLM"/>
    </source>
</evidence>
<dbReference type="GO" id="GO:0005789">
    <property type="term" value="C:endoplasmic reticulum membrane"/>
    <property type="evidence" value="ECO:0007669"/>
    <property type="project" value="TreeGrafter"/>
</dbReference>
<dbReference type="EMBL" id="JAAPAO010000579">
    <property type="protein sequence ID" value="KAF4656751.1"/>
    <property type="molecule type" value="Genomic_DNA"/>
</dbReference>
<evidence type="ECO:0000313" key="6">
    <source>
        <dbReference type="EMBL" id="KAF4656751.1"/>
    </source>
</evidence>
<evidence type="ECO:0000256" key="5">
    <source>
        <dbReference type="SAM" id="Phobius"/>
    </source>
</evidence>
<reference evidence="6 7" key="1">
    <citation type="submission" date="2020-04" db="EMBL/GenBank/DDBJ databases">
        <title>Perkinsus chesapeaki whole genome sequence.</title>
        <authorList>
            <person name="Bogema D.R."/>
        </authorList>
    </citation>
    <scope>NUCLEOTIDE SEQUENCE [LARGE SCALE GENOMIC DNA]</scope>
    <source>
        <strain evidence="6">ATCC PRA-425</strain>
    </source>
</reference>
<comment type="caution">
    <text evidence="6">The sequence shown here is derived from an EMBL/GenBank/DDBJ whole genome shotgun (WGS) entry which is preliminary data.</text>
</comment>
<accession>A0A7J6LCB7</accession>
<organism evidence="6 7">
    <name type="scientific">Perkinsus chesapeaki</name>
    <name type="common">Clam parasite</name>
    <name type="synonym">Perkinsus andrewsi</name>
    <dbReference type="NCBI Taxonomy" id="330153"/>
    <lineage>
        <taxon>Eukaryota</taxon>
        <taxon>Sar</taxon>
        <taxon>Alveolata</taxon>
        <taxon>Perkinsozoa</taxon>
        <taxon>Perkinsea</taxon>
        <taxon>Perkinsida</taxon>
        <taxon>Perkinsidae</taxon>
        <taxon>Perkinsus</taxon>
    </lineage>
</organism>
<feature type="transmembrane region" description="Helical" evidence="5">
    <location>
        <begin position="79"/>
        <end position="104"/>
    </location>
</feature>
<dbReference type="InterPro" id="IPR011701">
    <property type="entry name" value="MFS"/>
</dbReference>
<dbReference type="InterPro" id="IPR036259">
    <property type="entry name" value="MFS_trans_sf"/>
</dbReference>
<comment type="subcellular location">
    <subcellularLocation>
        <location evidence="1">Membrane</location>
        <topology evidence="1">Multi-pass membrane protein</topology>
    </subcellularLocation>
</comment>
<keyword evidence="3 5" id="KW-1133">Transmembrane helix</keyword>
<sequence length="138" mass="14719">MFFWLPLYLHEHAHLSPEQANLLDTVYNVGVVVGSLACGWLSDMMAVIPDSGRAPSLFLFQALALIPVSLLHVDEPSIAYLYAMLTLAGFFIGGAANVVSSAVCTDLGRRDALKGNRDAVSQIAGIIDGNVCAINFPV</sequence>
<name>A0A7J6LCB7_PERCH</name>
<dbReference type="OrthoDB" id="431005at2759"/>
<dbReference type="PANTHER" id="PTHR43184:SF12">
    <property type="entry name" value="SUGAR PHOSPHATE EXCHANGER 3"/>
    <property type="match status" value="1"/>
</dbReference>
<keyword evidence="4 5" id="KW-0472">Membrane</keyword>
<proteinExistence type="predicted"/>
<dbReference type="PANTHER" id="PTHR43184">
    <property type="entry name" value="MAJOR FACILITATOR SUPERFAMILY TRANSPORTER 16, ISOFORM B"/>
    <property type="match status" value="1"/>
</dbReference>
<feature type="transmembrane region" description="Helical" evidence="5">
    <location>
        <begin position="54"/>
        <end position="73"/>
    </location>
</feature>
<dbReference type="GO" id="GO:0022857">
    <property type="term" value="F:transmembrane transporter activity"/>
    <property type="evidence" value="ECO:0007669"/>
    <property type="project" value="InterPro"/>
</dbReference>